<dbReference type="EMBL" id="FNQC01000013">
    <property type="protein sequence ID" value="SDZ40834.1"/>
    <property type="molecule type" value="Genomic_DNA"/>
</dbReference>
<keyword evidence="1" id="KW-0812">Transmembrane</keyword>
<protein>
    <submittedName>
        <fullName evidence="2">Uncharacterized protein</fullName>
    </submittedName>
</protein>
<proteinExistence type="predicted"/>
<evidence type="ECO:0000256" key="1">
    <source>
        <dbReference type="SAM" id="Phobius"/>
    </source>
</evidence>
<keyword evidence="1" id="KW-0472">Membrane</keyword>
<comment type="caution">
    <text evidence="2">The sequence shown here is derived from an EMBL/GenBank/DDBJ whole genome shotgun (WGS) entry which is preliminary data.</text>
</comment>
<reference evidence="2 3" key="1">
    <citation type="submission" date="2016-10" db="EMBL/GenBank/DDBJ databases">
        <authorList>
            <person name="Varghese N."/>
            <person name="Submissions S."/>
        </authorList>
    </citation>
    <scope>NUCLEOTIDE SEQUENCE [LARGE SCALE GENOMIC DNA]</scope>
    <source>
        <strain evidence="2 3">DSM 17997</strain>
    </source>
</reference>
<keyword evidence="3" id="KW-1185">Reference proteome</keyword>
<accession>A0A1H3SSA4</accession>
<evidence type="ECO:0000313" key="2">
    <source>
        <dbReference type="EMBL" id="SDZ40834.1"/>
    </source>
</evidence>
<sequence>MKKEFPTHLDSGYRIIPIHLRIYGYFTRMFLIHQYAFKYREQFRSI</sequence>
<dbReference type="Proteomes" id="UP000199663">
    <property type="component" value="Unassembled WGS sequence"/>
</dbReference>
<keyword evidence="1" id="KW-1133">Transmembrane helix</keyword>
<evidence type="ECO:0000313" key="3">
    <source>
        <dbReference type="Proteomes" id="UP000199663"/>
    </source>
</evidence>
<organism evidence="2 3">
    <name type="scientific">Rhodonellum ikkaensis</name>
    <dbReference type="NCBI Taxonomy" id="336829"/>
    <lineage>
        <taxon>Bacteria</taxon>
        <taxon>Pseudomonadati</taxon>
        <taxon>Bacteroidota</taxon>
        <taxon>Cytophagia</taxon>
        <taxon>Cytophagales</taxon>
        <taxon>Cytophagaceae</taxon>
        <taxon>Rhodonellum</taxon>
    </lineage>
</organism>
<name>A0A1H3SSA4_9BACT</name>
<feature type="transmembrane region" description="Helical" evidence="1">
    <location>
        <begin position="20"/>
        <end position="37"/>
    </location>
</feature>
<gene>
    <name evidence="2" type="ORF">SAMN05444412_11369</name>
</gene>